<feature type="domain" description="TRAM" evidence="7">
    <location>
        <begin position="123"/>
        <end position="181"/>
    </location>
</feature>
<keyword evidence="1 4" id="KW-0489">Methyltransferase</keyword>
<comment type="caution">
    <text evidence="8">The sequence shown here is derived from an EMBL/GenBank/DDBJ whole genome shotgun (WGS) entry which is preliminary data.</text>
</comment>
<evidence type="ECO:0000313" key="9">
    <source>
        <dbReference type="Proteomes" id="UP001596028"/>
    </source>
</evidence>
<dbReference type="InterPro" id="IPR010280">
    <property type="entry name" value="U5_MeTrfase_fam"/>
</dbReference>
<dbReference type="PROSITE" id="PS51687">
    <property type="entry name" value="SAM_MT_RNA_M5U"/>
    <property type="match status" value="1"/>
</dbReference>
<name>A0ABV9FHW6_9BACL</name>
<dbReference type="Gene3D" id="2.40.50.140">
    <property type="entry name" value="Nucleic acid-binding proteins"/>
    <property type="match status" value="1"/>
</dbReference>
<feature type="compositionally biased region" description="Basic residues" evidence="6">
    <location>
        <begin position="1"/>
        <end position="11"/>
    </location>
</feature>
<dbReference type="Proteomes" id="UP001596028">
    <property type="component" value="Unassembled WGS sequence"/>
</dbReference>
<evidence type="ECO:0000256" key="5">
    <source>
        <dbReference type="PROSITE-ProRule" id="PRU10015"/>
    </source>
</evidence>
<dbReference type="CDD" id="cd02440">
    <property type="entry name" value="AdoMet_MTases"/>
    <property type="match status" value="1"/>
</dbReference>
<evidence type="ECO:0000313" key="8">
    <source>
        <dbReference type="EMBL" id="MFC4600331.1"/>
    </source>
</evidence>
<dbReference type="SUPFAM" id="SSF50249">
    <property type="entry name" value="Nucleic acid-binding proteins"/>
    <property type="match status" value="1"/>
</dbReference>
<dbReference type="Pfam" id="PF05958">
    <property type="entry name" value="tRNA_U5-meth_tr"/>
    <property type="match status" value="1"/>
</dbReference>
<feature type="region of interest" description="Disordered" evidence="6">
    <location>
        <begin position="1"/>
        <end position="120"/>
    </location>
</feature>
<dbReference type="PANTHER" id="PTHR11061:SF30">
    <property type="entry name" value="TRNA (URACIL(54)-C(5))-METHYLTRANSFERASE"/>
    <property type="match status" value="1"/>
</dbReference>
<dbReference type="Gene3D" id="2.40.50.1070">
    <property type="match status" value="1"/>
</dbReference>
<dbReference type="EMBL" id="JBHSEP010000015">
    <property type="protein sequence ID" value="MFC4600331.1"/>
    <property type="molecule type" value="Genomic_DNA"/>
</dbReference>
<dbReference type="PANTHER" id="PTHR11061">
    <property type="entry name" value="RNA M5U METHYLTRANSFERASE"/>
    <property type="match status" value="1"/>
</dbReference>
<evidence type="ECO:0000256" key="3">
    <source>
        <dbReference type="ARBA" id="ARBA00022691"/>
    </source>
</evidence>
<dbReference type="NCBIfam" id="TIGR00479">
    <property type="entry name" value="rumA"/>
    <property type="match status" value="1"/>
</dbReference>
<dbReference type="Pfam" id="PF01938">
    <property type="entry name" value="TRAM"/>
    <property type="match status" value="1"/>
</dbReference>
<feature type="region of interest" description="Disordered" evidence="6">
    <location>
        <begin position="237"/>
        <end position="270"/>
    </location>
</feature>
<reference evidence="9" key="1">
    <citation type="journal article" date="2019" name="Int. J. Syst. Evol. Microbiol.">
        <title>The Global Catalogue of Microorganisms (GCM) 10K type strain sequencing project: providing services to taxonomists for standard genome sequencing and annotation.</title>
        <authorList>
            <consortium name="The Broad Institute Genomics Platform"/>
            <consortium name="The Broad Institute Genome Sequencing Center for Infectious Disease"/>
            <person name="Wu L."/>
            <person name="Ma J."/>
        </authorList>
    </citation>
    <scope>NUCLEOTIDE SEQUENCE [LARGE SCALE GENOMIC DNA]</scope>
    <source>
        <strain evidence="9">CCUG 49571</strain>
    </source>
</reference>
<organism evidence="8 9">
    <name type="scientific">Cohnella hongkongensis</name>
    <dbReference type="NCBI Taxonomy" id="178337"/>
    <lineage>
        <taxon>Bacteria</taxon>
        <taxon>Bacillati</taxon>
        <taxon>Bacillota</taxon>
        <taxon>Bacilli</taxon>
        <taxon>Bacillales</taxon>
        <taxon>Paenibacillaceae</taxon>
        <taxon>Cohnella</taxon>
    </lineage>
</organism>
<sequence length="613" mass="65100">MSGGRGRHRRPGTAGPGLTGSGTARPGATGAGTARPGATGAVGSSAPEVLRSGGTGAGTARPGVTGAVGSSAPEVLRSGGTGAGTARPGVTGAAGRQRSKGSREKGSRSGRDRSATSSIVGVPVQAGQRIECDIVGLTHEGEGVGRVEGYTLFVRGALPGERVQAEVLSIGKSFGRARMTELLERGTGGRVEPPCSLFDVCGGCQLQHLDYREQLKWKRQHVVDNLRRIGKLAVAGEEDGRERSSVPQSGDGKPGVEMVSSGPELPSDRPAVIVHPTIGMDEPWRYRNKAQVPIGSREGGLIGGFFEMGSHDIVETDVCLIQQQENEETVRAVKEAARMLGVSAYNRAAGRGLLRHVVVRHARTTGQRMVVLVTNGRDIPHAQELVALIREKVPGIASICQNVQTAETPVVFGEETRTLWGEEAIFDEIDGIRFAISPRSFFQVNPEQTVRLYGQAVEYAALTGKETVIDAYCGIGTISLFLARHADRVFGVEIVPEAIEDARRNAEINGIENVEFAVGPAEVVMPRWQASGVTPDVIVVDPPRKGCDPALIATMVELKPTRIVYVSCNPSTLARDLRLLEDGGYRTVEAQPVDMFPHTGHVECVIGICRDDT</sequence>
<feature type="compositionally biased region" description="Low complexity" evidence="6">
    <location>
        <begin position="22"/>
        <end position="41"/>
    </location>
</feature>
<evidence type="ECO:0000256" key="6">
    <source>
        <dbReference type="SAM" id="MobiDB-lite"/>
    </source>
</evidence>
<evidence type="ECO:0000259" key="7">
    <source>
        <dbReference type="PROSITE" id="PS50926"/>
    </source>
</evidence>
<dbReference type="SUPFAM" id="SSF53335">
    <property type="entry name" value="S-adenosyl-L-methionine-dependent methyltransferases"/>
    <property type="match status" value="1"/>
</dbReference>
<feature type="binding site" evidence="4">
    <location>
        <position position="493"/>
    </location>
    <ligand>
        <name>S-adenosyl-L-methionine</name>
        <dbReference type="ChEBI" id="CHEBI:59789"/>
    </ligand>
</feature>
<dbReference type="InterPro" id="IPR012340">
    <property type="entry name" value="NA-bd_OB-fold"/>
</dbReference>
<proteinExistence type="inferred from homology"/>
<feature type="binding site" evidence="4">
    <location>
        <position position="443"/>
    </location>
    <ligand>
        <name>S-adenosyl-L-methionine</name>
        <dbReference type="ChEBI" id="CHEBI:59789"/>
    </ligand>
</feature>
<dbReference type="PROSITE" id="PS01230">
    <property type="entry name" value="TRMA_1"/>
    <property type="match status" value="1"/>
</dbReference>
<keyword evidence="2 4" id="KW-0808">Transferase</keyword>
<feature type="active site" evidence="5">
    <location>
        <position position="568"/>
    </location>
</feature>
<dbReference type="EC" id="2.1.1.190" evidence="8"/>
<dbReference type="InterPro" id="IPR030390">
    <property type="entry name" value="MeTrfase_TrmA_AS"/>
</dbReference>
<keyword evidence="9" id="KW-1185">Reference proteome</keyword>
<dbReference type="InterPro" id="IPR029063">
    <property type="entry name" value="SAM-dependent_MTases_sf"/>
</dbReference>
<dbReference type="GO" id="GO:0032259">
    <property type="term" value="P:methylation"/>
    <property type="evidence" value="ECO:0007669"/>
    <property type="project" value="UniProtKB-KW"/>
</dbReference>
<dbReference type="PROSITE" id="PS01231">
    <property type="entry name" value="TRMA_2"/>
    <property type="match status" value="1"/>
</dbReference>
<dbReference type="InterPro" id="IPR030391">
    <property type="entry name" value="MeTrfase_TrmA_CS"/>
</dbReference>
<gene>
    <name evidence="8" type="primary">rlmD</name>
    <name evidence="8" type="ORF">ACFO3S_18950</name>
</gene>
<feature type="active site" description="Nucleophile" evidence="4">
    <location>
        <position position="568"/>
    </location>
</feature>
<feature type="binding site" evidence="4">
    <location>
        <position position="472"/>
    </location>
    <ligand>
        <name>S-adenosyl-L-methionine</name>
        <dbReference type="ChEBI" id="CHEBI:59789"/>
    </ligand>
</feature>
<dbReference type="Gene3D" id="3.40.50.150">
    <property type="entry name" value="Vaccinia Virus protein VP39"/>
    <property type="match status" value="1"/>
</dbReference>
<evidence type="ECO:0000256" key="2">
    <source>
        <dbReference type="ARBA" id="ARBA00022679"/>
    </source>
</evidence>
<dbReference type="GO" id="GO:0008168">
    <property type="term" value="F:methyltransferase activity"/>
    <property type="evidence" value="ECO:0007669"/>
    <property type="project" value="UniProtKB-KW"/>
</dbReference>
<feature type="binding site" evidence="4">
    <location>
        <position position="541"/>
    </location>
    <ligand>
        <name>S-adenosyl-L-methionine</name>
        <dbReference type="ChEBI" id="CHEBI:59789"/>
    </ligand>
</feature>
<accession>A0ABV9FHW6</accession>
<dbReference type="InterPro" id="IPR002792">
    <property type="entry name" value="TRAM_dom"/>
</dbReference>
<comment type="similarity">
    <text evidence="4">Belongs to the class I-like SAM-binding methyltransferase superfamily. RNA M5U methyltransferase family.</text>
</comment>
<dbReference type="PROSITE" id="PS50926">
    <property type="entry name" value="TRAM"/>
    <property type="match status" value="1"/>
</dbReference>
<dbReference type="RefSeq" id="WP_378099312.1">
    <property type="nucleotide sequence ID" value="NZ_JBHSEP010000015.1"/>
</dbReference>
<keyword evidence="3 4" id="KW-0949">S-adenosyl-L-methionine</keyword>
<feature type="compositionally biased region" description="Basic and acidic residues" evidence="6">
    <location>
        <begin position="101"/>
        <end position="114"/>
    </location>
</feature>
<protein>
    <submittedName>
        <fullName evidence="8">23S rRNA (Uracil(1939)-C(5))-methyltransferase RlmD</fullName>
        <ecNumber evidence="8">2.1.1.190</ecNumber>
    </submittedName>
</protein>
<evidence type="ECO:0000256" key="1">
    <source>
        <dbReference type="ARBA" id="ARBA00022603"/>
    </source>
</evidence>
<evidence type="ECO:0000256" key="4">
    <source>
        <dbReference type="PROSITE-ProRule" id="PRU01024"/>
    </source>
</evidence>